<dbReference type="AlphaFoldDB" id="A0A7U2ESU3"/>
<dbReference type="Proteomes" id="UP000663193">
    <property type="component" value="Chromosome 1"/>
</dbReference>
<keyword evidence="2" id="KW-1185">Reference proteome</keyword>
<sequence>MSCSCHVDSAGTAKQAIRHDNSLRSGKTRQSLSIATRVVHPRLTGKCLPRQLARLNRSIPEQACPTHQHDIQLHADSCTWCNLSALPPGAAVTRAGEAPVCSLVESSLPHPPSFPVRAASHRATYTISTNHRNSSPT</sequence>
<name>A0A7U2ESU3_PHANO</name>
<gene>
    <name evidence="1" type="ORF">JI435_400400</name>
</gene>
<dbReference type="EMBL" id="CP069023">
    <property type="protein sequence ID" value="QRC90500.1"/>
    <property type="molecule type" value="Genomic_DNA"/>
</dbReference>
<accession>A0A7U2ESU3</accession>
<proteinExistence type="predicted"/>
<protein>
    <submittedName>
        <fullName evidence="1">Uncharacterized protein</fullName>
    </submittedName>
</protein>
<organism evidence="1 2">
    <name type="scientific">Phaeosphaeria nodorum (strain SN15 / ATCC MYA-4574 / FGSC 10173)</name>
    <name type="common">Glume blotch fungus</name>
    <name type="synonym">Parastagonospora nodorum</name>
    <dbReference type="NCBI Taxonomy" id="321614"/>
    <lineage>
        <taxon>Eukaryota</taxon>
        <taxon>Fungi</taxon>
        <taxon>Dikarya</taxon>
        <taxon>Ascomycota</taxon>
        <taxon>Pezizomycotina</taxon>
        <taxon>Dothideomycetes</taxon>
        <taxon>Pleosporomycetidae</taxon>
        <taxon>Pleosporales</taxon>
        <taxon>Pleosporineae</taxon>
        <taxon>Phaeosphaeriaceae</taxon>
        <taxon>Parastagonospora</taxon>
    </lineage>
</organism>
<reference evidence="2" key="1">
    <citation type="journal article" date="2021" name="BMC Genomics">
        <title>Chromosome-level genome assembly and manually-curated proteome of model necrotroph Parastagonospora nodorum Sn15 reveals a genome-wide trove of candidate effector homologs, and redundancy of virulence-related functions within an accessory chromosome.</title>
        <authorList>
            <person name="Bertazzoni S."/>
            <person name="Jones D.A.B."/>
            <person name="Phan H.T."/>
            <person name="Tan K.-C."/>
            <person name="Hane J.K."/>
        </authorList>
    </citation>
    <scope>NUCLEOTIDE SEQUENCE [LARGE SCALE GENOMIC DNA]</scope>
    <source>
        <strain evidence="2">SN15 / ATCC MYA-4574 / FGSC 10173)</strain>
    </source>
</reference>
<evidence type="ECO:0000313" key="1">
    <source>
        <dbReference type="EMBL" id="QRC90500.1"/>
    </source>
</evidence>
<evidence type="ECO:0000313" key="2">
    <source>
        <dbReference type="Proteomes" id="UP000663193"/>
    </source>
</evidence>
<dbReference type="VEuPathDB" id="FungiDB:JI435_400400"/>